<gene>
    <name evidence="3" type="ORF">SAMN04488092_105127</name>
</gene>
<evidence type="ECO:0000313" key="4">
    <source>
        <dbReference type="Proteomes" id="UP000198634"/>
    </source>
</evidence>
<dbReference type="STRING" id="657014.SAMN04488092_105127"/>
<dbReference type="RefSeq" id="WP_090269592.1">
    <property type="nucleotide sequence ID" value="NZ_FOEP01000005.1"/>
</dbReference>
<dbReference type="Proteomes" id="UP000198634">
    <property type="component" value="Unassembled WGS sequence"/>
</dbReference>
<evidence type="ECO:0000313" key="3">
    <source>
        <dbReference type="EMBL" id="SEQ27638.1"/>
    </source>
</evidence>
<keyword evidence="2" id="KW-0812">Transmembrane</keyword>
<accession>A0A1H9ERK8</accession>
<sequence length="181" mass="20315">MTPQDDSAPKGRTKRFGWMQVMLFASLALNLAVAGLVIGSVLTHGHPNGRRPPRMVEVAGPYTHALSRADRREIIYALRSEYREGRPSREQIRDEFNAVIAALRAVPYDPGRVAAIVERQMAVGMDRQELGQRLLLERLAAMNDAERAGFADRLAEALEHRSEWGRHSDDSDDNDESHDND</sequence>
<dbReference type="AlphaFoldDB" id="A0A1H9ERK8"/>
<dbReference type="InterPro" id="IPR025961">
    <property type="entry name" value="Metal_resist"/>
</dbReference>
<keyword evidence="4" id="KW-1185">Reference proteome</keyword>
<dbReference type="OrthoDB" id="7865640at2"/>
<feature type="region of interest" description="Disordered" evidence="1">
    <location>
        <begin position="161"/>
        <end position="181"/>
    </location>
</feature>
<name>A0A1H9ERK8_9RHOB</name>
<evidence type="ECO:0000256" key="1">
    <source>
        <dbReference type="SAM" id="MobiDB-lite"/>
    </source>
</evidence>
<organism evidence="3 4">
    <name type="scientific">Thalassovita taeanensis</name>
    <dbReference type="NCBI Taxonomy" id="657014"/>
    <lineage>
        <taxon>Bacteria</taxon>
        <taxon>Pseudomonadati</taxon>
        <taxon>Pseudomonadota</taxon>
        <taxon>Alphaproteobacteria</taxon>
        <taxon>Rhodobacterales</taxon>
        <taxon>Roseobacteraceae</taxon>
        <taxon>Thalassovita</taxon>
    </lineage>
</organism>
<feature type="compositionally biased region" description="Acidic residues" evidence="1">
    <location>
        <begin position="170"/>
        <end position="181"/>
    </location>
</feature>
<dbReference type="EMBL" id="FOEP01000005">
    <property type="protein sequence ID" value="SEQ27638.1"/>
    <property type="molecule type" value="Genomic_DNA"/>
</dbReference>
<dbReference type="Pfam" id="PF13801">
    <property type="entry name" value="Metal_resist"/>
    <property type="match status" value="1"/>
</dbReference>
<reference evidence="3 4" key="1">
    <citation type="submission" date="2016-10" db="EMBL/GenBank/DDBJ databases">
        <authorList>
            <person name="de Groot N.N."/>
        </authorList>
    </citation>
    <scope>NUCLEOTIDE SEQUENCE [LARGE SCALE GENOMIC DNA]</scope>
    <source>
        <strain evidence="3 4">DSM 22007</strain>
    </source>
</reference>
<proteinExistence type="predicted"/>
<feature type="transmembrane region" description="Helical" evidence="2">
    <location>
        <begin position="21"/>
        <end position="42"/>
    </location>
</feature>
<evidence type="ECO:0000256" key="2">
    <source>
        <dbReference type="SAM" id="Phobius"/>
    </source>
</evidence>
<protein>
    <submittedName>
        <fullName evidence="3">Heavy-metal resistance</fullName>
    </submittedName>
</protein>
<keyword evidence="2" id="KW-0472">Membrane</keyword>
<keyword evidence="2" id="KW-1133">Transmembrane helix</keyword>